<reference evidence="7" key="1">
    <citation type="submission" date="2022-04" db="EMBL/GenBank/DDBJ databases">
        <authorList>
            <person name="Xu L."/>
            <person name="Lv Z."/>
        </authorList>
    </citation>
    <scope>NUCLEOTIDE SEQUENCE</scope>
    <source>
        <strain evidence="7">LV_2022a</strain>
    </source>
</reference>
<organism evidence="7 8">
    <name type="scientific">Schistosoma mekongi</name>
    <name type="common">Parasitic worm</name>
    <dbReference type="NCBI Taxonomy" id="38744"/>
    <lineage>
        <taxon>Eukaryota</taxon>
        <taxon>Metazoa</taxon>
        <taxon>Spiralia</taxon>
        <taxon>Lophotrochozoa</taxon>
        <taxon>Platyhelminthes</taxon>
        <taxon>Trematoda</taxon>
        <taxon>Digenea</taxon>
        <taxon>Strigeidida</taxon>
        <taxon>Schistosomatoidea</taxon>
        <taxon>Schistosomatidae</taxon>
        <taxon>Schistosoma</taxon>
    </lineage>
</organism>
<feature type="transmembrane region" description="Helical" evidence="5">
    <location>
        <begin position="279"/>
        <end position="298"/>
    </location>
</feature>
<comment type="subcellular location">
    <subcellularLocation>
        <location evidence="1">Membrane</location>
    </subcellularLocation>
</comment>
<reference evidence="7" key="2">
    <citation type="journal article" date="2023" name="Infect Dis Poverty">
        <title>Chromosome-scale genome of the human blood fluke Schistosoma mekongi and its implications for public health.</title>
        <authorList>
            <person name="Zhou M."/>
            <person name="Xu L."/>
            <person name="Xu D."/>
            <person name="Chen W."/>
            <person name="Khan J."/>
            <person name="Hu Y."/>
            <person name="Huang H."/>
            <person name="Wei H."/>
            <person name="Zhang Y."/>
            <person name="Chusongsang P."/>
            <person name="Tanasarnprasert K."/>
            <person name="Hu X."/>
            <person name="Limpanont Y."/>
            <person name="Lv Z."/>
        </authorList>
    </citation>
    <scope>NUCLEOTIDE SEQUENCE</scope>
    <source>
        <strain evidence="7">LV_2022a</strain>
    </source>
</reference>
<keyword evidence="8" id="KW-1185">Reference proteome</keyword>
<dbReference type="InterPro" id="IPR017452">
    <property type="entry name" value="GPCR_Rhodpsn_7TM"/>
</dbReference>
<evidence type="ECO:0000256" key="2">
    <source>
        <dbReference type="ARBA" id="ARBA00022692"/>
    </source>
</evidence>
<dbReference type="GO" id="GO:0016020">
    <property type="term" value="C:membrane"/>
    <property type="evidence" value="ECO:0007669"/>
    <property type="project" value="UniProtKB-SubCell"/>
</dbReference>
<keyword evidence="3 5" id="KW-1133">Transmembrane helix</keyword>
<feature type="transmembrane region" description="Helical" evidence="5">
    <location>
        <begin position="20"/>
        <end position="40"/>
    </location>
</feature>
<dbReference type="EMBL" id="JALJAT010000002">
    <property type="protein sequence ID" value="KAK4474089.1"/>
    <property type="molecule type" value="Genomic_DNA"/>
</dbReference>
<evidence type="ECO:0000256" key="4">
    <source>
        <dbReference type="ARBA" id="ARBA00023136"/>
    </source>
</evidence>
<dbReference type="InterPro" id="IPR000276">
    <property type="entry name" value="GPCR_Rhodpsn"/>
</dbReference>
<keyword evidence="2 5" id="KW-0812">Transmembrane</keyword>
<evidence type="ECO:0000256" key="1">
    <source>
        <dbReference type="ARBA" id="ARBA00004370"/>
    </source>
</evidence>
<evidence type="ECO:0000256" key="5">
    <source>
        <dbReference type="SAM" id="Phobius"/>
    </source>
</evidence>
<dbReference type="Pfam" id="PF00001">
    <property type="entry name" value="7tm_1"/>
    <property type="match status" value="1"/>
</dbReference>
<dbReference type="PANTHER" id="PTHR45698:SF1">
    <property type="entry name" value="TRACE AMINE-ASSOCIATED RECEPTOR 13C-LIKE"/>
    <property type="match status" value="1"/>
</dbReference>
<protein>
    <recommendedName>
        <fullName evidence="6">G-protein coupled receptors family 1 profile domain-containing protein</fullName>
    </recommendedName>
</protein>
<dbReference type="AlphaFoldDB" id="A0AAE1ZIP8"/>
<accession>A0AAE1ZIP8</accession>
<gene>
    <name evidence="7" type="ORF">MN116_003396</name>
</gene>
<feature type="domain" description="G-protein coupled receptors family 1 profile" evidence="6">
    <location>
        <begin position="25"/>
        <end position="291"/>
    </location>
</feature>
<feature type="transmembrane region" description="Helical" evidence="5">
    <location>
        <begin position="131"/>
        <end position="149"/>
    </location>
</feature>
<proteinExistence type="predicted"/>
<dbReference type="SUPFAM" id="SSF81321">
    <property type="entry name" value="Family A G protein-coupled receptor-like"/>
    <property type="match status" value="1"/>
</dbReference>
<name>A0AAE1ZIP8_SCHME</name>
<feature type="transmembrane region" description="Helical" evidence="5">
    <location>
        <begin position="178"/>
        <end position="203"/>
    </location>
</feature>
<keyword evidence="4 5" id="KW-0472">Membrane</keyword>
<dbReference type="PROSITE" id="PS50262">
    <property type="entry name" value="G_PROTEIN_RECEP_F1_2"/>
    <property type="match status" value="1"/>
</dbReference>
<dbReference type="GO" id="GO:0004930">
    <property type="term" value="F:G protein-coupled receptor activity"/>
    <property type="evidence" value="ECO:0007669"/>
    <property type="project" value="InterPro"/>
</dbReference>
<sequence length="328" mass="36927">MNGTVYTNLPIEIITTTEGIIGTLFNIAAVVVVFNVHFGSKFTTFVIKAQPIYDLSACLSAAIFHITQYILPNSGATGTYFIDFIICHFWFRNALFWLPCILSVQNLVCISFDRVSSVIFIGSHKTNSNRFFAFYFVYILAMLLVLYVPTPLLRRYTGSQCIMDFSFPWIHTRVLLDYIVYSWVVFAYFIPVLVMLISHAWIIHVLRISGSPHHSCASQNFETTLQTKRKIHHLVITTAIMSLQQAVLHSFECISQILITNGVVVYTYGTPVEQMGTSLILLGCVSNPCILIFGTSTLRRRLSTSIKSLTGRMSSIGTNKQITKSSTQ</sequence>
<dbReference type="CDD" id="cd00637">
    <property type="entry name" value="7tm_classA_rhodopsin-like"/>
    <property type="match status" value="1"/>
</dbReference>
<dbReference type="Proteomes" id="UP001292079">
    <property type="component" value="Unassembled WGS sequence"/>
</dbReference>
<evidence type="ECO:0000256" key="3">
    <source>
        <dbReference type="ARBA" id="ARBA00022989"/>
    </source>
</evidence>
<feature type="transmembrane region" description="Helical" evidence="5">
    <location>
        <begin position="90"/>
        <end position="110"/>
    </location>
</feature>
<dbReference type="Gene3D" id="1.20.1070.10">
    <property type="entry name" value="Rhodopsin 7-helix transmembrane proteins"/>
    <property type="match status" value="1"/>
</dbReference>
<evidence type="ECO:0000313" key="8">
    <source>
        <dbReference type="Proteomes" id="UP001292079"/>
    </source>
</evidence>
<evidence type="ECO:0000259" key="6">
    <source>
        <dbReference type="PROSITE" id="PS50262"/>
    </source>
</evidence>
<comment type="caution">
    <text evidence="7">The sequence shown here is derived from an EMBL/GenBank/DDBJ whole genome shotgun (WGS) entry which is preliminary data.</text>
</comment>
<dbReference type="PANTHER" id="PTHR45698">
    <property type="entry name" value="TRACE AMINE-ASSOCIATED RECEPTOR 19N-RELATED"/>
    <property type="match status" value="1"/>
</dbReference>
<evidence type="ECO:0000313" key="7">
    <source>
        <dbReference type="EMBL" id="KAK4474089.1"/>
    </source>
</evidence>